<dbReference type="EMBL" id="CCBP010000034">
    <property type="protein sequence ID" value="CDO69247.1"/>
    <property type="molecule type" value="Genomic_DNA"/>
</dbReference>
<name>A0A060S4A1_PYCCI</name>
<protein>
    <submittedName>
        <fullName evidence="3">Glycosyltransferase Family 1 protein</fullName>
    </submittedName>
</protein>
<accession>A0A060S4A1</accession>
<dbReference type="HOGENOM" id="CLU_001724_12_1_1"/>
<keyword evidence="2" id="KW-0808">Transferase</keyword>
<evidence type="ECO:0000256" key="2">
    <source>
        <dbReference type="ARBA" id="ARBA00022679"/>
    </source>
</evidence>
<dbReference type="PANTHER" id="PTHR48047">
    <property type="entry name" value="GLYCOSYLTRANSFERASE"/>
    <property type="match status" value="1"/>
</dbReference>
<dbReference type="Pfam" id="PF00201">
    <property type="entry name" value="UDPGT"/>
    <property type="match status" value="1"/>
</dbReference>
<organism evidence="3 4">
    <name type="scientific">Pycnoporus cinnabarinus</name>
    <name type="common">Cinnabar-red polypore</name>
    <name type="synonym">Trametes cinnabarina</name>
    <dbReference type="NCBI Taxonomy" id="5643"/>
    <lineage>
        <taxon>Eukaryota</taxon>
        <taxon>Fungi</taxon>
        <taxon>Dikarya</taxon>
        <taxon>Basidiomycota</taxon>
        <taxon>Agaricomycotina</taxon>
        <taxon>Agaricomycetes</taxon>
        <taxon>Polyporales</taxon>
        <taxon>Polyporaceae</taxon>
        <taxon>Trametes</taxon>
    </lineage>
</organism>
<evidence type="ECO:0000313" key="3">
    <source>
        <dbReference type="EMBL" id="CDO69247.1"/>
    </source>
</evidence>
<dbReference type="OMA" id="HARPLIT"/>
<dbReference type="OrthoDB" id="5835829at2759"/>
<evidence type="ECO:0000256" key="1">
    <source>
        <dbReference type="ARBA" id="ARBA00009995"/>
    </source>
</evidence>
<dbReference type="Gene3D" id="3.40.50.2000">
    <property type="entry name" value="Glycogen Phosphorylase B"/>
    <property type="match status" value="2"/>
</dbReference>
<comment type="caution">
    <text evidence="3">The sequence shown here is derived from an EMBL/GenBank/DDBJ whole genome shotgun (WGS) entry which is preliminary data.</text>
</comment>
<proteinExistence type="inferred from homology"/>
<dbReference type="AlphaFoldDB" id="A0A060S4A1"/>
<dbReference type="InterPro" id="IPR002213">
    <property type="entry name" value="UDP_glucos_trans"/>
</dbReference>
<sequence>MPDPTLDPPKSHLVAFAYEAWGHTRPLIVFCARAVKTRPILVTFLTPESFYDRATAELARNFEFGEEGYRLRVRIVALARGDTITSQLLDIGFASSWRKLVEGEELVCAKTGRRIPAMVAPQAAILDCFGHQPLMDIRKLSGDKAKVYIWFPGMLTALSYFLFGPESVGSRSNWRDKAEEVSKRTGRDALEVMAEIMFETEGEIVRAPGMPPMYEYEYHPQDFPMPEGVTARLLLQLYDSFMAADGLFVATPKSYEREAVAAMSKWYGELEKAFRLLRPKKLRPSWTASWAYLENGSYYMYDLSTIFSVCARLTIAGTFSTQISFGSIFWPFKNPEMLWAFLEVVMELDIPFILSHASALAAIPESLADKIQRYRKGLTSRWVPQQLILNHPVTGWFVTHGGHNSVLESIVAGIPQIFWPFESDQPINAVRLTEVFNVAYELIEVRTGHGTKPVCRNGRMALGTLHAIQTEARDTLTRAFGEEGAEKRARILRLRDAVREEWSEPSGASRRDFLAFLETFGRAA</sequence>
<reference evidence="3" key="1">
    <citation type="submission" date="2014-01" db="EMBL/GenBank/DDBJ databases">
        <title>The genome of the white-rot fungus Pycnoporus cinnabarinus: a basidiomycete model with a versatile arsenal for lignocellulosic biomass breakdown.</title>
        <authorList>
            <person name="Levasseur A."/>
            <person name="Lomascolo A."/>
            <person name="Ruiz-Duenas F.J."/>
            <person name="Uzan E."/>
            <person name="Piumi F."/>
            <person name="Kues U."/>
            <person name="Ram A.F.J."/>
            <person name="Murat C."/>
            <person name="Haon M."/>
            <person name="Benoit I."/>
            <person name="Arfi Y."/>
            <person name="Chevret D."/>
            <person name="Drula E."/>
            <person name="Kwon M.J."/>
            <person name="Gouret P."/>
            <person name="Lesage-Meessen L."/>
            <person name="Lombard V."/>
            <person name="Mariette J."/>
            <person name="Noirot C."/>
            <person name="Park J."/>
            <person name="Patyshakuliyeva A."/>
            <person name="Wieneger R.A.B."/>
            <person name="Wosten H.A.B."/>
            <person name="Martin F."/>
            <person name="Coutinho P.M."/>
            <person name="de Vries R."/>
            <person name="Martinez A.T."/>
            <person name="Klopp C."/>
            <person name="Pontarotti P."/>
            <person name="Henrissat B."/>
            <person name="Record E."/>
        </authorList>
    </citation>
    <scope>NUCLEOTIDE SEQUENCE [LARGE SCALE GENOMIC DNA]</scope>
    <source>
        <strain evidence="3">BRFM137</strain>
    </source>
</reference>
<dbReference type="SUPFAM" id="SSF53756">
    <property type="entry name" value="UDP-Glycosyltransferase/glycogen phosphorylase"/>
    <property type="match status" value="1"/>
</dbReference>
<gene>
    <name evidence="3" type="ORF">BN946_scf185042.g149</name>
</gene>
<dbReference type="GO" id="GO:0035251">
    <property type="term" value="F:UDP-glucosyltransferase activity"/>
    <property type="evidence" value="ECO:0007669"/>
    <property type="project" value="TreeGrafter"/>
</dbReference>
<keyword evidence="4" id="KW-1185">Reference proteome</keyword>
<dbReference type="Proteomes" id="UP000029665">
    <property type="component" value="Unassembled WGS sequence"/>
</dbReference>
<comment type="similarity">
    <text evidence="1">Belongs to the UDP-glycosyltransferase family.</text>
</comment>
<evidence type="ECO:0000313" key="4">
    <source>
        <dbReference type="Proteomes" id="UP000029665"/>
    </source>
</evidence>